<dbReference type="EMBL" id="JABWRE010000001">
    <property type="protein sequence ID" value="MBC3439529.1"/>
    <property type="molecule type" value="Genomic_DNA"/>
</dbReference>
<reference evidence="2" key="3">
    <citation type="submission" date="2021-06" db="EMBL/GenBank/DDBJ databases">
        <title>Updating the genus Pseudomonas: Description of 43 new species and partition of the Pseudomonas putida group.</title>
        <authorList>
            <person name="Girard L."/>
            <person name="Lood C."/>
            <person name="Vandamme P."/>
            <person name="Rokni-Zadeh H."/>
            <person name="Van Noort V."/>
            <person name="Hofte M."/>
            <person name="Lavigne R."/>
            <person name="De Mot R."/>
        </authorList>
    </citation>
    <scope>NUCLEOTIDE SEQUENCE</scope>
    <source>
        <strain evidence="2">SWRI10</strain>
    </source>
</reference>
<sequence>MTARVLAPATIIPAHLYVERSADRQLKTVIDEMGRPGYILVSRQMGKTNLLLNMKRNRSMDLVVYFDLSNRFETARKFFRNIIDTILEMSPELFESAAKVIDGQRRGDELEDSVEYDRHLRLLLKSANKKIVIILDEIDSLIGCTYSDSILAQVRSMYFSRGNHEIYNNLTYVLSGVAEPGDLIKDKNISPFNIGEKIYLEDFTRSEFDEFVSRAKLKVGSSVSDRIYWWTDGNPRISWDICSEVELEIAAGKDATPLLVDEIVDRLYYQEHDRAPVDHIRALVEGDASIRNAIMSIRYDRGNFADDRVKGKLYLAGIAKSDRALGIVIKNRVIDGALSERWIKQLEDSEPSALTIASEAFSAKDYVKAKKYFAEVFAADVEELVESKRIDYASSLFYSGDFNDAIDQYELIEAETVDERIRQLCSLQAGGAYLALKNYQSALNKLQTALVGPDRALVVSAKLNLQVAYARMKVQEYRSAAISLSEDLIEQIQSINEPDQKYLLTTALANASLIYSLYGNKDLSTAALERARSVAPLEFMPFLLVEGLKRSDEANEKKSLLAEFVELVTDNRLKLISDAQSPLGLTKLVLSLAVVGLATYADDQFDSFVRVIKDKYYQPTSSIVSILIDLAEAVETEDNSPGAVLLLRAESTYLTSDVPEFERIRLYRHLANSQSNVSAGSWGMKFLRTLNAHCPPDLLGEQDAIVAANFMVGRFSSKRSELAECFELWRRFEDTASEKWPEWGMLFLYLQMQCALDVKNVEDSSLFASKIISVSEKLEMKGKAFEALAPFLNGANDHLRSIKSVQLKNFKRNDKVVVKYKDADPIVSKFKNVEGDLRSGLCTLIGRS</sequence>
<dbReference type="Gene3D" id="1.25.40.10">
    <property type="entry name" value="Tetratricopeptide repeat domain"/>
    <property type="match status" value="1"/>
</dbReference>
<proteinExistence type="predicted"/>
<protein>
    <submittedName>
        <fullName evidence="1">AAA-like domain-containing protein</fullName>
    </submittedName>
</protein>
<reference evidence="1" key="1">
    <citation type="journal article" date="2020" name="Microorganisms">
        <title>Reliable Identification of Environmental Pseudomonas Isolates Using the rpoD Gene.</title>
        <authorList>
            <consortium name="The Broad Institute Genome Sequencing Platform"/>
            <person name="Girard L."/>
            <person name="Lood C."/>
            <person name="Rokni-Zadeh H."/>
            <person name="van Noort V."/>
            <person name="Lavigne R."/>
            <person name="De Mot R."/>
        </authorList>
    </citation>
    <scope>NUCLEOTIDE SEQUENCE</scope>
    <source>
        <strain evidence="1">SWRI10</strain>
    </source>
</reference>
<evidence type="ECO:0000313" key="2">
    <source>
        <dbReference type="EMBL" id="MBV4538762.1"/>
    </source>
</evidence>
<dbReference type="SUPFAM" id="SSF52540">
    <property type="entry name" value="P-loop containing nucleoside triphosphate hydrolases"/>
    <property type="match status" value="1"/>
</dbReference>
<dbReference type="EMBL" id="JABWRE020000001">
    <property type="protein sequence ID" value="MBV4538762.1"/>
    <property type="molecule type" value="Genomic_DNA"/>
</dbReference>
<accession>A0A923FVZ9</accession>
<dbReference type="Gene3D" id="3.40.50.300">
    <property type="entry name" value="P-loop containing nucleotide triphosphate hydrolases"/>
    <property type="match status" value="1"/>
</dbReference>
<evidence type="ECO:0000313" key="1">
    <source>
        <dbReference type="EMBL" id="MBC3439529.1"/>
    </source>
</evidence>
<dbReference type="InterPro" id="IPR027417">
    <property type="entry name" value="P-loop_NTPase"/>
</dbReference>
<dbReference type="RefSeq" id="WP_186553097.1">
    <property type="nucleotide sequence ID" value="NZ_JABWRE020000001.1"/>
</dbReference>
<dbReference type="Pfam" id="PF14516">
    <property type="entry name" value="AAA_35"/>
    <property type="match status" value="1"/>
</dbReference>
<name>A0A923FVZ9_9PSED</name>
<comment type="caution">
    <text evidence="1">The sequence shown here is derived from an EMBL/GenBank/DDBJ whole genome shotgun (WGS) entry which is preliminary data.</text>
</comment>
<gene>
    <name evidence="2" type="ORF">HU737_022650</name>
    <name evidence="1" type="ORF">HU737_02470</name>
</gene>
<dbReference type="InterPro" id="IPR011990">
    <property type="entry name" value="TPR-like_helical_dom_sf"/>
</dbReference>
<dbReference type="AlphaFoldDB" id="A0A923FVZ9"/>
<organism evidence="1">
    <name type="scientific">Pseudomonas urmiensis</name>
    <dbReference type="NCBI Taxonomy" id="2745493"/>
    <lineage>
        <taxon>Bacteria</taxon>
        <taxon>Pseudomonadati</taxon>
        <taxon>Pseudomonadota</taxon>
        <taxon>Gammaproteobacteria</taxon>
        <taxon>Pseudomonadales</taxon>
        <taxon>Pseudomonadaceae</taxon>
        <taxon>Pseudomonas</taxon>
    </lineage>
</organism>
<dbReference type="Proteomes" id="UP000599879">
    <property type="component" value="Unassembled WGS sequence"/>
</dbReference>
<reference evidence="1" key="2">
    <citation type="submission" date="2020-07" db="EMBL/GenBank/DDBJ databases">
        <authorList>
            <person name="Lood C."/>
            <person name="Girard L."/>
        </authorList>
    </citation>
    <scope>NUCLEOTIDE SEQUENCE</scope>
    <source>
        <strain evidence="1">SWRI10</strain>
    </source>
</reference>